<comment type="caution">
    <text evidence="9">The sequence shown here is derived from an EMBL/GenBank/DDBJ whole genome shotgun (WGS) entry which is preliminary data.</text>
</comment>
<proteinExistence type="predicted"/>
<feature type="domain" description="GOST seven transmembrane" evidence="8">
    <location>
        <begin position="167"/>
        <end position="430"/>
    </location>
</feature>
<evidence type="ECO:0000313" key="10">
    <source>
        <dbReference type="Proteomes" id="UP001209570"/>
    </source>
</evidence>
<feature type="compositionally biased region" description="Polar residues" evidence="6">
    <location>
        <begin position="588"/>
        <end position="597"/>
    </location>
</feature>
<sequence>MFADGHGPFGAGGPSTITVNATIAPLGDHEVTDSITVRRLHDYFDVGVALVTYTDREPYADWESHEVCSLNFSDPQSVHVDGKFQAQFVPIENGHNVSVFTQFRPAKSGLQAVLLVPCWKQKSEAFGYPVSATEYSMYPLKDPLYTVNATVSFRNPYGYLPALLYGLFPFSGCLSLLYGFVDVCLVVLINRHRKNALGIQYMLLIVLLLSTGEAVSWFFTYRSLNSTGQPVCCPYPGMLVFSTILKILAGMVARIATTLLCLGYGVVRPSISGSELFVVELFVVSGLGVCYFISVGALEISHILNQSDGDEKPPAVWELLVMATNLCFAWWIFTSLTLTKKNLSAFGQTAKLSMYSSLSRILGAYLSMYSSLSRILGAYVLVSFFLMAMEGAVYSGSVLLDWQYVWLIWAANRLLVFTMLLIVTVIWRPRPNGALYAQMDQVPVTPSSSDASGGGPRSGGTSRGIELVHRVVCALDEDTPRAAKLPSIREDDAAERKSRQSEEEERKTWADSLTRSVHPMSPLPKRDPSSDDDNGPDDHDSDDLEHRIAEPEPGAKAHTTGPSSGSMATAQDPQSPGPPGVTDETADSPGQQQQQPWNRAKSGRRLVFADENGGVLAEISYSNRTHYSKQAGSGPLPGGGRGSVVADLVRAGIAVVVVVLDEAAPTAAATVARHVGQAAA</sequence>
<dbReference type="AlphaFoldDB" id="A0AAD5M845"/>
<dbReference type="GO" id="GO:0005794">
    <property type="term" value="C:Golgi apparatus"/>
    <property type="evidence" value="ECO:0007669"/>
    <property type="project" value="TreeGrafter"/>
</dbReference>
<reference evidence="9" key="1">
    <citation type="submission" date="2021-12" db="EMBL/GenBank/DDBJ databases">
        <title>Prjna785345.</title>
        <authorList>
            <person name="Rujirawat T."/>
            <person name="Krajaejun T."/>
        </authorList>
    </citation>
    <scope>NUCLEOTIDE SEQUENCE</scope>
    <source>
        <strain evidence="9">Pi057C3</strain>
    </source>
</reference>
<keyword evidence="4 7" id="KW-1133">Transmembrane helix</keyword>
<evidence type="ECO:0000256" key="2">
    <source>
        <dbReference type="ARBA" id="ARBA00022692"/>
    </source>
</evidence>
<evidence type="ECO:0000256" key="6">
    <source>
        <dbReference type="SAM" id="MobiDB-lite"/>
    </source>
</evidence>
<dbReference type="EMBL" id="JAKCXM010000045">
    <property type="protein sequence ID" value="KAJ0405432.1"/>
    <property type="molecule type" value="Genomic_DNA"/>
</dbReference>
<keyword evidence="3" id="KW-0732">Signal</keyword>
<dbReference type="PANTHER" id="PTHR21229:SF1">
    <property type="entry name" value="GH17801P"/>
    <property type="match status" value="1"/>
</dbReference>
<keyword evidence="5 7" id="KW-0472">Membrane</keyword>
<feature type="transmembrane region" description="Helical" evidence="7">
    <location>
        <begin position="406"/>
        <end position="427"/>
    </location>
</feature>
<feature type="transmembrane region" description="Helical" evidence="7">
    <location>
        <begin position="375"/>
        <end position="394"/>
    </location>
</feature>
<evidence type="ECO:0000256" key="7">
    <source>
        <dbReference type="SAM" id="Phobius"/>
    </source>
</evidence>
<name>A0AAD5M845_PYTIN</name>
<feature type="compositionally biased region" description="Acidic residues" evidence="6">
    <location>
        <begin position="530"/>
        <end position="543"/>
    </location>
</feature>
<evidence type="ECO:0000256" key="1">
    <source>
        <dbReference type="ARBA" id="ARBA00004141"/>
    </source>
</evidence>
<feature type="transmembrane region" description="Helical" evidence="7">
    <location>
        <begin position="201"/>
        <end position="219"/>
    </location>
</feature>
<evidence type="ECO:0000313" key="9">
    <source>
        <dbReference type="EMBL" id="KAJ0405432.1"/>
    </source>
</evidence>
<accession>A0AAD5M845</accession>
<feature type="compositionally biased region" description="Polar residues" evidence="6">
    <location>
        <begin position="560"/>
        <end position="574"/>
    </location>
</feature>
<evidence type="ECO:0000256" key="4">
    <source>
        <dbReference type="ARBA" id="ARBA00022989"/>
    </source>
</evidence>
<evidence type="ECO:0000256" key="5">
    <source>
        <dbReference type="ARBA" id="ARBA00023136"/>
    </source>
</evidence>
<dbReference type="GO" id="GO:0016020">
    <property type="term" value="C:membrane"/>
    <property type="evidence" value="ECO:0007669"/>
    <property type="project" value="UniProtKB-SubCell"/>
</dbReference>
<feature type="compositionally biased region" description="Basic and acidic residues" evidence="6">
    <location>
        <begin position="487"/>
        <end position="509"/>
    </location>
</feature>
<comment type="subcellular location">
    <subcellularLocation>
        <location evidence="1">Membrane</location>
        <topology evidence="1">Multi-pass membrane protein</topology>
    </subcellularLocation>
</comment>
<evidence type="ECO:0000256" key="3">
    <source>
        <dbReference type="ARBA" id="ARBA00022729"/>
    </source>
</evidence>
<dbReference type="Proteomes" id="UP001209570">
    <property type="component" value="Unassembled WGS sequence"/>
</dbReference>
<feature type="region of interest" description="Disordered" evidence="6">
    <location>
        <begin position="483"/>
        <end position="605"/>
    </location>
</feature>
<keyword evidence="10" id="KW-1185">Reference proteome</keyword>
<dbReference type="Pfam" id="PF06814">
    <property type="entry name" value="GOST_TM"/>
    <property type="match status" value="1"/>
</dbReference>
<dbReference type="InterPro" id="IPR009637">
    <property type="entry name" value="GPR107/GPR108-like"/>
</dbReference>
<keyword evidence="2 7" id="KW-0812">Transmembrane</keyword>
<evidence type="ECO:0000259" key="8">
    <source>
        <dbReference type="Pfam" id="PF06814"/>
    </source>
</evidence>
<dbReference type="PANTHER" id="PTHR21229">
    <property type="entry name" value="LUNG SEVEN TRANSMEMBRANE RECEPTOR"/>
    <property type="match status" value="1"/>
</dbReference>
<organism evidence="9 10">
    <name type="scientific">Pythium insidiosum</name>
    <name type="common">Pythiosis disease agent</name>
    <dbReference type="NCBI Taxonomy" id="114742"/>
    <lineage>
        <taxon>Eukaryota</taxon>
        <taxon>Sar</taxon>
        <taxon>Stramenopiles</taxon>
        <taxon>Oomycota</taxon>
        <taxon>Peronosporomycetes</taxon>
        <taxon>Pythiales</taxon>
        <taxon>Pythiaceae</taxon>
        <taxon>Pythium</taxon>
    </lineage>
</organism>
<feature type="transmembrane region" description="Helical" evidence="7">
    <location>
        <begin position="239"/>
        <end position="264"/>
    </location>
</feature>
<protein>
    <recommendedName>
        <fullName evidence="8">GOST seven transmembrane domain-containing protein</fullName>
    </recommendedName>
</protein>
<feature type="compositionally biased region" description="Basic and acidic residues" evidence="6">
    <location>
        <begin position="544"/>
        <end position="555"/>
    </location>
</feature>
<feature type="transmembrane region" description="Helical" evidence="7">
    <location>
        <begin position="162"/>
        <end position="189"/>
    </location>
</feature>
<dbReference type="InterPro" id="IPR053937">
    <property type="entry name" value="GOST_TM"/>
</dbReference>
<gene>
    <name evidence="9" type="ORF">P43SY_005051</name>
</gene>
<feature type="transmembrane region" description="Helical" evidence="7">
    <location>
        <begin position="315"/>
        <end position="333"/>
    </location>
</feature>
<feature type="transmembrane region" description="Helical" evidence="7">
    <location>
        <begin position="276"/>
        <end position="295"/>
    </location>
</feature>